<reference evidence="3" key="1">
    <citation type="submission" date="2023-07" db="EMBL/GenBank/DDBJ databases">
        <title>Whole genome sequence analysis of rice epiphytic Sphingomonas sanguinis OsEp_Plm_15B2.</title>
        <authorList>
            <person name="Sahu K.P."/>
            <person name="Asharani P."/>
            <person name="Reddy B."/>
            <person name="Kumar A."/>
        </authorList>
    </citation>
    <scope>NUCLEOTIDE SEQUENCE [LARGE SCALE GENOMIC DNA]</scope>
    <source>
        <strain evidence="3">OsEp_Plm_15B2</strain>
    </source>
</reference>
<comment type="caution">
    <text evidence="2">The sequence shown here is derived from an EMBL/GenBank/DDBJ whole genome shotgun (WGS) entry which is preliminary data.</text>
</comment>
<protein>
    <recommendedName>
        <fullName evidence="4">Porin domain-containing protein</fullName>
    </recommendedName>
</protein>
<feature type="chain" id="PRO_5045726018" description="Porin domain-containing protein" evidence="1">
    <location>
        <begin position="17"/>
        <end position="236"/>
    </location>
</feature>
<dbReference type="RefSeq" id="WP_219018469.1">
    <property type="nucleotide sequence ID" value="NZ_CP079203.1"/>
</dbReference>
<keyword evidence="1" id="KW-0732">Signal</keyword>
<gene>
    <name evidence="2" type="ORF">N4G62_10545</name>
</gene>
<accession>A0ABU5LRC3</accession>
<keyword evidence="3" id="KW-1185">Reference proteome</keyword>
<evidence type="ECO:0000313" key="3">
    <source>
        <dbReference type="Proteomes" id="UP001292182"/>
    </source>
</evidence>
<evidence type="ECO:0008006" key="4">
    <source>
        <dbReference type="Google" id="ProtNLM"/>
    </source>
</evidence>
<organism evidence="2 3">
    <name type="scientific">Sphingomonas sanguinis</name>
    <dbReference type="NCBI Taxonomy" id="33051"/>
    <lineage>
        <taxon>Bacteria</taxon>
        <taxon>Pseudomonadati</taxon>
        <taxon>Pseudomonadota</taxon>
        <taxon>Alphaproteobacteria</taxon>
        <taxon>Sphingomonadales</taxon>
        <taxon>Sphingomonadaceae</taxon>
        <taxon>Sphingomonas</taxon>
    </lineage>
</organism>
<feature type="signal peptide" evidence="1">
    <location>
        <begin position="1"/>
        <end position="16"/>
    </location>
</feature>
<name>A0ABU5LRC3_9SPHN</name>
<proteinExistence type="predicted"/>
<evidence type="ECO:0000256" key="1">
    <source>
        <dbReference type="SAM" id="SignalP"/>
    </source>
</evidence>
<dbReference type="Proteomes" id="UP001292182">
    <property type="component" value="Unassembled WGS sequence"/>
</dbReference>
<sequence>MSFGRVVIGIAIGALAATTAMVAPAIGAVDQNKHPVRARGLSLLGRGGFTPAAADPRLAAIFAKSGLDAGDLRFTPAESQRGANRPVAVAVRAQSSRTNEERAAADTAPTVGLAPISYNLGVSVGWKRVALSGDIARVDLAGLPGSRESADVAVSYTANRFTGRVKASTDRPLDNAPKMVDMPASYSLDMGGSYSLTRNLDVTAGVRYRSDRERLARIDDDRRNSQAVYLGTAFRF</sequence>
<evidence type="ECO:0000313" key="2">
    <source>
        <dbReference type="EMBL" id="MDZ7282465.1"/>
    </source>
</evidence>
<dbReference type="EMBL" id="JAOBTW010000009">
    <property type="protein sequence ID" value="MDZ7282465.1"/>
    <property type="molecule type" value="Genomic_DNA"/>
</dbReference>